<gene>
    <name evidence="1" type="ORF">METZ01_LOCUS51267</name>
</gene>
<evidence type="ECO:0000313" key="1">
    <source>
        <dbReference type="EMBL" id="SUZ98413.1"/>
    </source>
</evidence>
<reference evidence="1" key="1">
    <citation type="submission" date="2018-05" db="EMBL/GenBank/DDBJ databases">
        <authorList>
            <person name="Lanie J.A."/>
            <person name="Ng W.-L."/>
            <person name="Kazmierczak K.M."/>
            <person name="Andrzejewski T.M."/>
            <person name="Davidsen T.M."/>
            <person name="Wayne K.J."/>
            <person name="Tettelin H."/>
            <person name="Glass J.I."/>
            <person name="Rusch D."/>
            <person name="Podicherti R."/>
            <person name="Tsui H.-C.T."/>
            <person name="Winkler M.E."/>
        </authorList>
    </citation>
    <scope>NUCLEOTIDE SEQUENCE</scope>
</reference>
<accession>A0A381SBA1</accession>
<organism evidence="1">
    <name type="scientific">marine metagenome</name>
    <dbReference type="NCBI Taxonomy" id="408172"/>
    <lineage>
        <taxon>unclassified sequences</taxon>
        <taxon>metagenomes</taxon>
        <taxon>ecological metagenomes</taxon>
    </lineage>
</organism>
<sequence>MQRFIKISVLQGLLVLATLLYLASFAQASQGHHSHKRTKIVSPFDKVTSNKPLHCLLNSHLHKTNQECPHKAVNHSKKSMATGLRADCGSNPVNSDGISFGNDLPQYIQNDEIVHHLVPLALIPLRIERVCLFPHSIERPPQLS</sequence>
<dbReference type="EMBL" id="UINC01002602">
    <property type="protein sequence ID" value="SUZ98413.1"/>
    <property type="molecule type" value="Genomic_DNA"/>
</dbReference>
<protein>
    <submittedName>
        <fullName evidence="1">Uncharacterized protein</fullName>
    </submittedName>
</protein>
<name>A0A381SBA1_9ZZZZ</name>
<dbReference type="AlphaFoldDB" id="A0A381SBA1"/>
<proteinExistence type="predicted"/>